<comment type="caution">
    <text evidence="1">The sequence shown here is derived from an EMBL/GenBank/DDBJ whole genome shotgun (WGS) entry which is preliminary data.</text>
</comment>
<evidence type="ECO:0000313" key="1">
    <source>
        <dbReference type="EMBL" id="KAK1516149.1"/>
    </source>
</evidence>
<name>A0ABQ9RW33_9PEZI</name>
<reference evidence="1 2" key="1">
    <citation type="submission" date="2016-10" db="EMBL/GenBank/DDBJ databases">
        <title>The genome sequence of Colletotrichum fioriniae PJ7.</title>
        <authorList>
            <person name="Baroncelli R."/>
        </authorList>
    </citation>
    <scope>NUCLEOTIDE SEQUENCE [LARGE SCALE GENOMIC DNA]</scope>
    <source>
        <strain evidence="1 2">IMI 384185</strain>
    </source>
</reference>
<evidence type="ECO:0000313" key="2">
    <source>
        <dbReference type="Proteomes" id="UP001241169"/>
    </source>
</evidence>
<proteinExistence type="predicted"/>
<dbReference type="Proteomes" id="UP001241169">
    <property type="component" value="Unassembled WGS sequence"/>
</dbReference>
<gene>
    <name evidence="1" type="ORF">CPAR01_16468</name>
</gene>
<protein>
    <submittedName>
        <fullName evidence="1">Uncharacterized protein</fullName>
    </submittedName>
</protein>
<organism evidence="1 2">
    <name type="scientific">Colletotrichum paranaense</name>
    <dbReference type="NCBI Taxonomy" id="1914294"/>
    <lineage>
        <taxon>Eukaryota</taxon>
        <taxon>Fungi</taxon>
        <taxon>Dikarya</taxon>
        <taxon>Ascomycota</taxon>
        <taxon>Pezizomycotina</taxon>
        <taxon>Sordariomycetes</taxon>
        <taxon>Hypocreomycetidae</taxon>
        <taxon>Glomerellales</taxon>
        <taxon>Glomerellaceae</taxon>
        <taxon>Colletotrichum</taxon>
        <taxon>Colletotrichum acutatum species complex</taxon>
    </lineage>
</organism>
<accession>A0ABQ9RW33</accession>
<keyword evidence="2" id="KW-1185">Reference proteome</keyword>
<dbReference type="EMBL" id="MOPA01000025">
    <property type="protein sequence ID" value="KAK1516149.1"/>
    <property type="molecule type" value="Genomic_DNA"/>
</dbReference>
<dbReference type="RefSeq" id="XP_060340626.1">
    <property type="nucleotide sequence ID" value="XM_060500713.1"/>
</dbReference>
<dbReference type="GeneID" id="85384612"/>
<sequence>MTGGLTRRQQASVTRAWGRETGSAALQYPSAVSSNWDKGPRSRKLFPNKTRTVRSPLRDPQTPCLLSISWTWAWQKKWTARRRSSQLMLTLDAGRCIRAMWTRILGSSSAMFLNGLSQQYLATIKRHEIGYPLLQEPGYRLEAGAQCRRHINPSDIPSKHPAECVTFNQCSSGSRLSMAGSLRAQDYGSSIPVRECLPPLGTSLHFAHFFSSPPPLGWESRRDKLGSDHHWYDLLTQHCCAWRRLDNPNMGQGGG</sequence>